<proteinExistence type="predicted"/>
<feature type="non-terminal residue" evidence="2">
    <location>
        <position position="1"/>
    </location>
</feature>
<evidence type="ECO:0000256" key="1">
    <source>
        <dbReference type="SAM" id="Phobius"/>
    </source>
</evidence>
<gene>
    <name evidence="2" type="ORF">K461DRAFT_278022</name>
</gene>
<reference evidence="2" key="1">
    <citation type="journal article" date="2020" name="Stud. Mycol.">
        <title>101 Dothideomycetes genomes: a test case for predicting lifestyles and emergence of pathogens.</title>
        <authorList>
            <person name="Haridas S."/>
            <person name="Albert R."/>
            <person name="Binder M."/>
            <person name="Bloem J."/>
            <person name="Labutti K."/>
            <person name="Salamov A."/>
            <person name="Andreopoulos B."/>
            <person name="Baker S."/>
            <person name="Barry K."/>
            <person name="Bills G."/>
            <person name="Bluhm B."/>
            <person name="Cannon C."/>
            <person name="Castanera R."/>
            <person name="Culley D."/>
            <person name="Daum C."/>
            <person name="Ezra D."/>
            <person name="Gonzalez J."/>
            <person name="Henrissat B."/>
            <person name="Kuo A."/>
            <person name="Liang C."/>
            <person name="Lipzen A."/>
            <person name="Lutzoni F."/>
            <person name="Magnuson J."/>
            <person name="Mondo S."/>
            <person name="Nolan M."/>
            <person name="Ohm R."/>
            <person name="Pangilinan J."/>
            <person name="Park H.-J."/>
            <person name="Ramirez L."/>
            <person name="Alfaro M."/>
            <person name="Sun H."/>
            <person name="Tritt A."/>
            <person name="Yoshinaga Y."/>
            <person name="Zwiers L.-H."/>
            <person name="Turgeon B."/>
            <person name="Goodwin S."/>
            <person name="Spatafora J."/>
            <person name="Crous P."/>
            <person name="Grigoriev I."/>
        </authorList>
    </citation>
    <scope>NUCLEOTIDE SEQUENCE</scope>
    <source>
        <strain evidence="2">CBS 260.36</strain>
    </source>
</reference>
<protein>
    <submittedName>
        <fullName evidence="2">Uncharacterized protein</fullName>
    </submittedName>
</protein>
<dbReference type="EMBL" id="ML996085">
    <property type="protein sequence ID" value="KAF2153210.1"/>
    <property type="molecule type" value="Genomic_DNA"/>
</dbReference>
<accession>A0A9P4MG59</accession>
<organism evidence="2 3">
    <name type="scientific">Myriangium duriaei CBS 260.36</name>
    <dbReference type="NCBI Taxonomy" id="1168546"/>
    <lineage>
        <taxon>Eukaryota</taxon>
        <taxon>Fungi</taxon>
        <taxon>Dikarya</taxon>
        <taxon>Ascomycota</taxon>
        <taxon>Pezizomycotina</taxon>
        <taxon>Dothideomycetes</taxon>
        <taxon>Dothideomycetidae</taxon>
        <taxon>Myriangiales</taxon>
        <taxon>Myriangiaceae</taxon>
        <taxon>Myriangium</taxon>
    </lineage>
</organism>
<comment type="caution">
    <text evidence="2">The sequence shown here is derived from an EMBL/GenBank/DDBJ whole genome shotgun (WGS) entry which is preliminary data.</text>
</comment>
<dbReference type="AlphaFoldDB" id="A0A9P4MG59"/>
<keyword evidence="3" id="KW-1185">Reference proteome</keyword>
<dbReference type="Proteomes" id="UP000799439">
    <property type="component" value="Unassembled WGS sequence"/>
</dbReference>
<sequence>MLNYCLSQLLEELRRGALRGAVHQVEDYLHINRCTRVLQISRLTFFHAVLIGLAVVLLLLFGDALNAFVIVVLERGAGGGLLAL</sequence>
<evidence type="ECO:0000313" key="3">
    <source>
        <dbReference type="Proteomes" id="UP000799439"/>
    </source>
</evidence>
<keyword evidence="1" id="KW-0472">Membrane</keyword>
<feature type="transmembrane region" description="Helical" evidence="1">
    <location>
        <begin position="45"/>
        <end position="73"/>
    </location>
</feature>
<name>A0A9P4MG59_9PEZI</name>
<evidence type="ECO:0000313" key="2">
    <source>
        <dbReference type="EMBL" id="KAF2153210.1"/>
    </source>
</evidence>
<keyword evidence="1" id="KW-0812">Transmembrane</keyword>
<keyword evidence="1" id="KW-1133">Transmembrane helix</keyword>